<accession>A0A1Q9CBY4</accession>
<keyword evidence="9" id="KW-1185">Reference proteome</keyword>
<name>A0A1Q9CBY4_SYMMI</name>
<feature type="compositionally biased region" description="Polar residues" evidence="5">
    <location>
        <begin position="197"/>
        <end position="207"/>
    </location>
</feature>
<dbReference type="AlphaFoldDB" id="A0A1Q9CBY4"/>
<feature type="transmembrane region" description="Helical" evidence="6">
    <location>
        <begin position="701"/>
        <end position="722"/>
    </location>
</feature>
<evidence type="ECO:0000313" key="9">
    <source>
        <dbReference type="Proteomes" id="UP000186817"/>
    </source>
</evidence>
<evidence type="ECO:0000256" key="3">
    <source>
        <dbReference type="ARBA" id="ARBA00022989"/>
    </source>
</evidence>
<dbReference type="SUPFAM" id="SSF50985">
    <property type="entry name" value="RCC1/BLIP-II"/>
    <property type="match status" value="1"/>
</dbReference>
<dbReference type="GO" id="GO:0016409">
    <property type="term" value="F:palmitoyltransferase activity"/>
    <property type="evidence" value="ECO:0007669"/>
    <property type="project" value="InterPro"/>
</dbReference>
<evidence type="ECO:0000259" key="7">
    <source>
        <dbReference type="Pfam" id="PF01529"/>
    </source>
</evidence>
<feature type="transmembrane region" description="Helical" evidence="6">
    <location>
        <begin position="847"/>
        <end position="870"/>
    </location>
</feature>
<dbReference type="Pfam" id="PF01529">
    <property type="entry name" value="DHHC"/>
    <property type="match status" value="1"/>
</dbReference>
<gene>
    <name evidence="8" type="primary">HERC1</name>
    <name evidence="8" type="ORF">AK812_SmicGene39146</name>
</gene>
<dbReference type="EMBL" id="LSRX01001379">
    <property type="protein sequence ID" value="OLP80444.1"/>
    <property type="molecule type" value="Genomic_DNA"/>
</dbReference>
<organism evidence="8 9">
    <name type="scientific">Symbiodinium microadriaticum</name>
    <name type="common">Dinoflagellate</name>
    <name type="synonym">Zooxanthella microadriatica</name>
    <dbReference type="NCBI Taxonomy" id="2951"/>
    <lineage>
        <taxon>Eukaryota</taxon>
        <taxon>Sar</taxon>
        <taxon>Alveolata</taxon>
        <taxon>Dinophyceae</taxon>
        <taxon>Suessiales</taxon>
        <taxon>Symbiodiniaceae</taxon>
        <taxon>Symbiodinium</taxon>
    </lineage>
</organism>
<keyword evidence="4 6" id="KW-0472">Membrane</keyword>
<dbReference type="PANTHER" id="PTHR45982:SF1">
    <property type="entry name" value="REGULATOR OF CHROMOSOME CONDENSATION"/>
    <property type="match status" value="1"/>
</dbReference>
<keyword evidence="3 6" id="KW-1133">Transmembrane helix</keyword>
<feature type="compositionally biased region" description="Basic and acidic residues" evidence="5">
    <location>
        <begin position="24"/>
        <end position="40"/>
    </location>
</feature>
<feature type="region of interest" description="Disordered" evidence="5">
    <location>
        <begin position="20"/>
        <end position="52"/>
    </location>
</feature>
<evidence type="ECO:0000256" key="1">
    <source>
        <dbReference type="ARBA" id="ARBA00004141"/>
    </source>
</evidence>
<proteinExistence type="predicted"/>
<comment type="caution">
    <text evidence="8">The sequence shown here is derived from an EMBL/GenBank/DDBJ whole genome shotgun (WGS) entry which is preliminary data.</text>
</comment>
<dbReference type="Gene3D" id="2.130.10.30">
    <property type="entry name" value="Regulator of chromosome condensation 1/beta-lactamase-inhibitor protein II"/>
    <property type="match status" value="2"/>
</dbReference>
<evidence type="ECO:0000256" key="4">
    <source>
        <dbReference type="ARBA" id="ARBA00023136"/>
    </source>
</evidence>
<dbReference type="OrthoDB" id="6781668at2759"/>
<evidence type="ECO:0000313" key="8">
    <source>
        <dbReference type="EMBL" id="OLP80444.1"/>
    </source>
</evidence>
<evidence type="ECO:0000256" key="6">
    <source>
        <dbReference type="SAM" id="Phobius"/>
    </source>
</evidence>
<sequence length="955" mass="103650">MRGLRTLGYTRTTQQRVIASKPAMADRDGGLLSPSRKDPSSEPPATLPTPRNKAFLITVVMGMVRVASTQGQDKRPNPKSVKTLKAWQKIRTPLKFHDTVPVESGSTVDVSMLDDTLLLGEVSEENENATADVPAMERLTSDLCKAGKLSCELFQSLLEVVFRSAVHLTEMRVYEALTPGNISAKSHQPSKSPPRVASTQRAPRTASACTDAQEQQCAEEECDADECGDERRPPAESVDCLDLDEDVGAFKLRAQTALGVGNGLLVDSSGSLLDVFAPMRCARLQNGDSLTLQIAKLQAHASKYAFATILGDGSVVTWGDAHYGGDCKAVQDQLKTVQQIQACDNAFAAILADGSVVTWGELDGHGGCTSRAVQHQLKNVELIQASKHAFAALLGDGSVVTWGRASCGGDSGAVHHQLKNVQRIQANNYAFAAILGDGSIVTWGNPAYGGDSRDVQHQLKTARQIQASDQAFAAILSDGSVVTWGDAERGGDSFAVQDQLKTVQHIQSSRRAFAAILGNGSVISWGVARFGGDSSTVRDKLKNVQKIQACDSAFAAILADGSVVTWGNPVEGGDSSAVQHQLKNVQQIQATNTAFAAILGDGSVVTWGAARVGGGDSSAVQHQLKNVQQIQATKTAFAAILGDGSVVTWGDARYGGNSRAVHHQLKNVQQIQAAKEYAFTAILGDGSFVTWGNDKRPYLPLLLFGSTLVGAIHMLMVEFPVIYRDLPSAYGLRGYFLCVYGVTLGCQVYCVLCDPGKLQPQEHEAFAQANPTVDGSKALPRRCHKMWLFKQPIRRYDHYCRWLTNAIGLLNHREFVLMLIGLLIIGTAGCLVDFVLLIWTSSEGHHFTGFLLIMHMTYSVILTLLAGPILRLHLTFVSRNELANDYKHNLFYVMRDATGKAVHVNELEDEEFNIGLDNDKFEYEPSLNAFDRGLVTNCWNFWCMPRWPANQLGEF</sequence>
<protein>
    <submittedName>
        <fullName evidence="8">Putative E3 ubiquitin-protein ligase HERC1</fullName>
    </submittedName>
</protein>
<dbReference type="InterPro" id="IPR001594">
    <property type="entry name" value="Palmitoyltrfase_DHHC"/>
</dbReference>
<dbReference type="PANTHER" id="PTHR45982">
    <property type="entry name" value="REGULATOR OF CHROMOSOME CONDENSATION"/>
    <property type="match status" value="1"/>
</dbReference>
<feature type="compositionally biased region" description="Polar residues" evidence="5">
    <location>
        <begin position="181"/>
        <end position="190"/>
    </location>
</feature>
<dbReference type="InterPro" id="IPR009091">
    <property type="entry name" value="RCC1/BLIP-II"/>
</dbReference>
<dbReference type="InterPro" id="IPR051553">
    <property type="entry name" value="Ran_GTPase-activating"/>
</dbReference>
<feature type="region of interest" description="Disordered" evidence="5">
    <location>
        <begin position="181"/>
        <end position="207"/>
    </location>
</feature>
<dbReference type="Proteomes" id="UP000186817">
    <property type="component" value="Unassembled WGS sequence"/>
</dbReference>
<feature type="transmembrane region" description="Helical" evidence="6">
    <location>
        <begin position="815"/>
        <end position="841"/>
    </location>
</feature>
<reference evidence="8 9" key="1">
    <citation type="submission" date="2016-02" db="EMBL/GenBank/DDBJ databases">
        <title>Genome analysis of coral dinoflagellate symbionts highlights evolutionary adaptations to a symbiotic lifestyle.</title>
        <authorList>
            <person name="Aranda M."/>
            <person name="Li Y."/>
            <person name="Liew Y.J."/>
            <person name="Baumgarten S."/>
            <person name="Simakov O."/>
            <person name="Wilson M."/>
            <person name="Piel J."/>
            <person name="Ashoor H."/>
            <person name="Bougouffa S."/>
            <person name="Bajic V.B."/>
            <person name="Ryu T."/>
            <person name="Ravasi T."/>
            <person name="Bayer T."/>
            <person name="Micklem G."/>
            <person name="Kim H."/>
            <person name="Bhak J."/>
            <person name="Lajeunesse T.C."/>
            <person name="Voolstra C.R."/>
        </authorList>
    </citation>
    <scope>NUCLEOTIDE SEQUENCE [LARGE SCALE GENOMIC DNA]</scope>
    <source>
        <strain evidence="8 9">CCMP2467</strain>
    </source>
</reference>
<feature type="domain" description="Palmitoyltransferase DHHC" evidence="7">
    <location>
        <begin position="780"/>
        <end position="884"/>
    </location>
</feature>
<comment type="subcellular location">
    <subcellularLocation>
        <location evidence="1">Membrane</location>
        <topology evidence="1">Multi-pass membrane protein</topology>
    </subcellularLocation>
</comment>
<evidence type="ECO:0000256" key="5">
    <source>
        <dbReference type="SAM" id="MobiDB-lite"/>
    </source>
</evidence>
<keyword evidence="2 6" id="KW-0812">Transmembrane</keyword>
<dbReference type="PROSITE" id="PS50216">
    <property type="entry name" value="DHHC"/>
    <property type="match status" value="1"/>
</dbReference>
<dbReference type="GO" id="GO:0016020">
    <property type="term" value="C:membrane"/>
    <property type="evidence" value="ECO:0007669"/>
    <property type="project" value="UniProtKB-SubCell"/>
</dbReference>
<evidence type="ECO:0000256" key="2">
    <source>
        <dbReference type="ARBA" id="ARBA00022692"/>
    </source>
</evidence>